<dbReference type="Pfam" id="PF04859">
    <property type="entry name" value="DUF641"/>
    <property type="match status" value="1"/>
</dbReference>
<keyword evidence="5" id="KW-1185">Reference proteome</keyword>
<dbReference type="InterPro" id="IPR040225">
    <property type="entry name" value="GIL1-like"/>
</dbReference>
<dbReference type="AlphaFoldDB" id="A0A804L115"/>
<dbReference type="PANTHER" id="PTHR31161">
    <property type="entry name" value="PROTEIN GRAVITROPIC IN THE LIGHT 1"/>
    <property type="match status" value="1"/>
</dbReference>
<protein>
    <recommendedName>
        <fullName evidence="6">DUF641 domain-containing protein</fullName>
    </recommendedName>
</protein>
<feature type="domain" description="GIL1/IRKI C-terminal" evidence="3">
    <location>
        <begin position="287"/>
        <end position="349"/>
    </location>
</feature>
<dbReference type="InterPro" id="IPR056813">
    <property type="entry name" value="GIL1_IRKI_C"/>
</dbReference>
<evidence type="ECO:0008006" key="6">
    <source>
        <dbReference type="Google" id="ProtNLM"/>
    </source>
</evidence>
<feature type="domain" description="DUF641" evidence="2">
    <location>
        <begin position="94"/>
        <end position="155"/>
    </location>
</feature>
<evidence type="ECO:0000313" key="4">
    <source>
        <dbReference type="EnsemblPlants" id="Ma10_p27700.1"/>
    </source>
</evidence>
<evidence type="ECO:0000256" key="1">
    <source>
        <dbReference type="SAM" id="MobiDB-lite"/>
    </source>
</evidence>
<evidence type="ECO:0000259" key="2">
    <source>
        <dbReference type="Pfam" id="PF04859"/>
    </source>
</evidence>
<feature type="compositionally biased region" description="Basic and acidic residues" evidence="1">
    <location>
        <begin position="67"/>
        <end position="81"/>
    </location>
</feature>
<dbReference type="Proteomes" id="UP000012960">
    <property type="component" value="Unplaced"/>
</dbReference>
<accession>A0A804L115</accession>
<evidence type="ECO:0000259" key="3">
    <source>
        <dbReference type="Pfam" id="PF24994"/>
    </source>
</evidence>
<sequence length="361" mass="39626">MEPSRAAPPPPNFGSVARTITKILRLRRSAASSTGGSADAAPDDYDAIHKFKLARDVRDYSGILTEPPDKGFHKPEDEKRQLQQQKSGSSGDLEAMESLLANLFASISAVKAAYAELQVAQSSYDSELIQSADGAVVAGLKHISVLKQSFFRNQFFVQLMVKEMDSAGWDLDTAAGSIQPDVLREKEPSHRTFAFESYVCLRMFSDLHHQNFGIGTLEECLAWDRRQFFNEFTRLKSIAMNQSLGGLPSGRGFPGSEFFAAFAEMSRRMWLLHCLFFSFEPDTERSIFQVGRGSRFSDVYMESVTAAESKDKGGVGGAEGAGSGRGTAVGFTVVPGFKVGRTLIQSKVYLITVDAKVNLRL</sequence>
<proteinExistence type="predicted"/>
<dbReference type="InterPro" id="IPR006943">
    <property type="entry name" value="DUF641_pln"/>
</dbReference>
<name>A0A804L115_MUSAM</name>
<dbReference type="Gramene" id="Ma10_t27700.1">
    <property type="protein sequence ID" value="Ma10_p27700.1"/>
    <property type="gene ID" value="Ma10_g27700"/>
</dbReference>
<dbReference type="OMA" id="YMESSND"/>
<feature type="region of interest" description="Disordered" evidence="1">
    <location>
        <begin position="64"/>
        <end position="91"/>
    </location>
</feature>
<dbReference type="GO" id="GO:0009639">
    <property type="term" value="P:response to red or far red light"/>
    <property type="evidence" value="ECO:0007669"/>
    <property type="project" value="InterPro"/>
</dbReference>
<dbReference type="Pfam" id="PF24994">
    <property type="entry name" value="GIL1_IRKI_C"/>
    <property type="match status" value="1"/>
</dbReference>
<dbReference type="EnsemblPlants" id="Ma10_t27700.1">
    <property type="protein sequence ID" value="Ma10_p27700.1"/>
    <property type="gene ID" value="Ma10_g27700"/>
</dbReference>
<reference evidence="4" key="1">
    <citation type="submission" date="2021-05" db="UniProtKB">
        <authorList>
            <consortium name="EnsemblPlants"/>
        </authorList>
    </citation>
    <scope>IDENTIFICATION</scope>
    <source>
        <strain evidence="4">subsp. malaccensis</strain>
    </source>
</reference>
<dbReference type="InParanoid" id="A0A804L115"/>
<organism evidence="4 5">
    <name type="scientific">Musa acuminata subsp. malaccensis</name>
    <name type="common">Wild banana</name>
    <name type="synonym">Musa malaccensis</name>
    <dbReference type="NCBI Taxonomy" id="214687"/>
    <lineage>
        <taxon>Eukaryota</taxon>
        <taxon>Viridiplantae</taxon>
        <taxon>Streptophyta</taxon>
        <taxon>Embryophyta</taxon>
        <taxon>Tracheophyta</taxon>
        <taxon>Spermatophyta</taxon>
        <taxon>Magnoliopsida</taxon>
        <taxon>Liliopsida</taxon>
        <taxon>Zingiberales</taxon>
        <taxon>Musaceae</taxon>
        <taxon>Musa</taxon>
    </lineage>
</organism>
<evidence type="ECO:0000313" key="5">
    <source>
        <dbReference type="Proteomes" id="UP000012960"/>
    </source>
</evidence>
<dbReference type="GO" id="GO:0009959">
    <property type="term" value="P:negative gravitropism"/>
    <property type="evidence" value="ECO:0007669"/>
    <property type="project" value="InterPro"/>
</dbReference>